<accession>A0A8H4VAF8</accession>
<dbReference type="PANTHER" id="PTHR35605">
    <property type="entry name" value="ECP2 EFFECTOR PROTEIN DOMAIN-CONTAINING PROTEIN-RELATED"/>
    <property type="match status" value="1"/>
</dbReference>
<sequence>MARLQALLLLALALCQQATAEPILKRDDGRNSFELARIDCQETPYGWERTSVKPIAKAIVSIDKTKGKPVNRAAPTNCSRVSCKDNAGIWWCNHDSASKMLESYHLIADGVRRILWECPRTTWRRDQYIYGQAFNAGNWSVIVRQDSCEPFEGVTKLA</sequence>
<evidence type="ECO:0000313" key="2">
    <source>
        <dbReference type="EMBL" id="KAF4513695.1"/>
    </source>
</evidence>
<name>A0A8H4VAF8_9HYPO</name>
<keyword evidence="3" id="KW-1185">Reference proteome</keyword>
<dbReference type="AlphaFoldDB" id="A0A8H4VAF8"/>
<comment type="caution">
    <text evidence="2">The sequence shown here is derived from an EMBL/GenBank/DDBJ whole genome shotgun (WGS) entry which is preliminary data.</text>
</comment>
<dbReference type="PANTHER" id="PTHR35605:SF1">
    <property type="entry name" value="ECP2 EFFECTOR PROTEIN DOMAIN-CONTAINING PROTEIN-RELATED"/>
    <property type="match status" value="1"/>
</dbReference>
<feature type="signal peptide" evidence="1">
    <location>
        <begin position="1"/>
        <end position="20"/>
    </location>
</feature>
<dbReference type="OrthoDB" id="3552888at2759"/>
<protein>
    <submittedName>
        <fullName evidence="2">Uncharacterized protein</fullName>
    </submittedName>
</protein>
<proteinExistence type="predicted"/>
<feature type="chain" id="PRO_5034765487" evidence="1">
    <location>
        <begin position="21"/>
        <end position="158"/>
    </location>
</feature>
<dbReference type="EMBL" id="JAAVMX010000001">
    <property type="protein sequence ID" value="KAF4513695.1"/>
    <property type="molecule type" value="Genomic_DNA"/>
</dbReference>
<gene>
    <name evidence="2" type="ORF">G6O67_000936</name>
</gene>
<reference evidence="2 3" key="1">
    <citation type="journal article" date="2020" name="Genome Biol. Evol.">
        <title>A new high-quality draft genome assembly of the Chinese cordyceps Ophiocordyceps sinensis.</title>
        <authorList>
            <person name="Shu R."/>
            <person name="Zhang J."/>
            <person name="Meng Q."/>
            <person name="Zhang H."/>
            <person name="Zhou G."/>
            <person name="Li M."/>
            <person name="Wu P."/>
            <person name="Zhao Y."/>
            <person name="Chen C."/>
            <person name="Qin Q."/>
        </authorList>
    </citation>
    <scope>NUCLEOTIDE SEQUENCE [LARGE SCALE GENOMIC DNA]</scope>
    <source>
        <strain evidence="2 3">IOZ07</strain>
    </source>
</reference>
<evidence type="ECO:0000256" key="1">
    <source>
        <dbReference type="SAM" id="SignalP"/>
    </source>
</evidence>
<keyword evidence="1" id="KW-0732">Signal</keyword>
<evidence type="ECO:0000313" key="3">
    <source>
        <dbReference type="Proteomes" id="UP000557566"/>
    </source>
</evidence>
<organism evidence="2 3">
    <name type="scientific">Ophiocordyceps sinensis</name>
    <dbReference type="NCBI Taxonomy" id="72228"/>
    <lineage>
        <taxon>Eukaryota</taxon>
        <taxon>Fungi</taxon>
        <taxon>Dikarya</taxon>
        <taxon>Ascomycota</taxon>
        <taxon>Pezizomycotina</taxon>
        <taxon>Sordariomycetes</taxon>
        <taxon>Hypocreomycetidae</taxon>
        <taxon>Hypocreales</taxon>
        <taxon>Ophiocordycipitaceae</taxon>
        <taxon>Ophiocordyceps</taxon>
    </lineage>
</organism>
<dbReference type="Proteomes" id="UP000557566">
    <property type="component" value="Unassembled WGS sequence"/>
</dbReference>